<comment type="caution">
    <text evidence="6">The sequence shown here is derived from an EMBL/GenBank/DDBJ whole genome shotgun (WGS) entry which is preliminary data.</text>
</comment>
<evidence type="ECO:0000259" key="5">
    <source>
        <dbReference type="PROSITE" id="PS50977"/>
    </source>
</evidence>
<feature type="domain" description="HTH tetR-type" evidence="5">
    <location>
        <begin position="2"/>
        <end position="62"/>
    </location>
</feature>
<evidence type="ECO:0000313" key="6">
    <source>
        <dbReference type="EMBL" id="MBS0031895.1"/>
    </source>
</evidence>
<dbReference type="RefSeq" id="WP_211977054.1">
    <property type="nucleotide sequence ID" value="NZ_CBFHAM010000047.1"/>
</dbReference>
<dbReference type="SUPFAM" id="SSF48498">
    <property type="entry name" value="Tetracyclin repressor-like, C-terminal domain"/>
    <property type="match status" value="1"/>
</dbReference>
<feature type="DNA-binding region" description="H-T-H motif" evidence="4">
    <location>
        <begin position="25"/>
        <end position="44"/>
    </location>
</feature>
<dbReference type="PROSITE" id="PS50977">
    <property type="entry name" value="HTH_TETR_2"/>
    <property type="match status" value="1"/>
</dbReference>
<name>A0ABS5J9L7_9BACT</name>
<gene>
    <name evidence="6" type="ORF">KE626_31475</name>
</gene>
<reference evidence="6 7" key="1">
    <citation type="submission" date="2021-04" db="EMBL/GenBank/DDBJ databases">
        <title>Chitinophaga sp. nov., isolated from the rhizosphere soil.</title>
        <authorList>
            <person name="He S."/>
        </authorList>
    </citation>
    <scope>NUCLEOTIDE SEQUENCE [LARGE SCALE GENOMIC DNA]</scope>
    <source>
        <strain evidence="6 7">2R12</strain>
    </source>
</reference>
<organism evidence="6 7">
    <name type="scientific">Chitinophaga hostae</name>
    <dbReference type="NCBI Taxonomy" id="2831022"/>
    <lineage>
        <taxon>Bacteria</taxon>
        <taxon>Pseudomonadati</taxon>
        <taxon>Bacteroidota</taxon>
        <taxon>Chitinophagia</taxon>
        <taxon>Chitinophagales</taxon>
        <taxon>Chitinophagaceae</taxon>
        <taxon>Chitinophaga</taxon>
    </lineage>
</organism>
<evidence type="ECO:0000256" key="4">
    <source>
        <dbReference type="PROSITE-ProRule" id="PRU00335"/>
    </source>
</evidence>
<dbReference type="InterPro" id="IPR036271">
    <property type="entry name" value="Tet_transcr_reg_TetR-rel_C_sf"/>
</dbReference>
<dbReference type="SUPFAM" id="SSF46689">
    <property type="entry name" value="Homeodomain-like"/>
    <property type="match status" value="1"/>
</dbReference>
<dbReference type="PANTHER" id="PTHR47506">
    <property type="entry name" value="TRANSCRIPTIONAL REGULATORY PROTEIN"/>
    <property type="match status" value="1"/>
</dbReference>
<dbReference type="Pfam" id="PF00440">
    <property type="entry name" value="TetR_N"/>
    <property type="match status" value="1"/>
</dbReference>
<evidence type="ECO:0000256" key="3">
    <source>
        <dbReference type="ARBA" id="ARBA00023163"/>
    </source>
</evidence>
<dbReference type="Proteomes" id="UP000676386">
    <property type="component" value="Unassembled WGS sequence"/>
</dbReference>
<protein>
    <submittedName>
        <fullName evidence="6">TetR/AcrR family transcriptional regulator</fullName>
    </submittedName>
</protein>
<accession>A0ABS5J9L7</accession>
<proteinExistence type="predicted"/>
<sequence length="185" mass="20840">MSETKDKIVAMADRLVRTRGFNAFSYKDIADPLDIKNAAVHYHFPAKADLGVEVIEQEIEKFNSSTAKWKHLPEDEQLAKLVDVFRKHNGQGNICLMGSLATDFETFSPPMQTKVQEMANGIVSWLTNCLEQGRKNKRLHFKGAADARALIIMSNLQSSLLLSRVMGPSAFRRIADQLMEDLCQK</sequence>
<evidence type="ECO:0000313" key="7">
    <source>
        <dbReference type="Proteomes" id="UP000676386"/>
    </source>
</evidence>
<keyword evidence="7" id="KW-1185">Reference proteome</keyword>
<dbReference type="InterPro" id="IPR001647">
    <property type="entry name" value="HTH_TetR"/>
</dbReference>
<evidence type="ECO:0000256" key="1">
    <source>
        <dbReference type="ARBA" id="ARBA00023015"/>
    </source>
</evidence>
<dbReference type="InterPro" id="IPR009057">
    <property type="entry name" value="Homeodomain-like_sf"/>
</dbReference>
<keyword evidence="1" id="KW-0805">Transcription regulation</keyword>
<dbReference type="EMBL" id="JAGTXB010000026">
    <property type="protein sequence ID" value="MBS0031895.1"/>
    <property type="molecule type" value="Genomic_DNA"/>
</dbReference>
<dbReference type="Gene3D" id="1.10.357.10">
    <property type="entry name" value="Tetracycline Repressor, domain 2"/>
    <property type="match status" value="1"/>
</dbReference>
<evidence type="ECO:0000256" key="2">
    <source>
        <dbReference type="ARBA" id="ARBA00023125"/>
    </source>
</evidence>
<dbReference type="PANTHER" id="PTHR47506:SF1">
    <property type="entry name" value="HTH-TYPE TRANSCRIPTIONAL REGULATOR YJDC"/>
    <property type="match status" value="1"/>
</dbReference>
<keyword evidence="2 4" id="KW-0238">DNA-binding</keyword>
<keyword evidence="3" id="KW-0804">Transcription</keyword>